<dbReference type="AlphaFoldDB" id="A0A285C1M4"/>
<evidence type="ECO:0000313" key="2">
    <source>
        <dbReference type="Proteomes" id="UP000242498"/>
    </source>
</evidence>
<organism evidence="1 2">
    <name type="scientific">Nitrosomonas ureae</name>
    <dbReference type="NCBI Taxonomy" id="44577"/>
    <lineage>
        <taxon>Bacteria</taxon>
        <taxon>Pseudomonadati</taxon>
        <taxon>Pseudomonadota</taxon>
        <taxon>Betaproteobacteria</taxon>
        <taxon>Nitrosomonadales</taxon>
        <taxon>Nitrosomonadaceae</taxon>
        <taxon>Nitrosomonas</taxon>
    </lineage>
</organism>
<dbReference type="EMBL" id="LT907782">
    <property type="protein sequence ID" value="SNX61454.1"/>
    <property type="molecule type" value="Genomic_DNA"/>
</dbReference>
<reference evidence="1 2" key="1">
    <citation type="submission" date="2017-08" db="EMBL/GenBank/DDBJ databases">
        <authorList>
            <person name="de Groot N.N."/>
        </authorList>
    </citation>
    <scope>NUCLEOTIDE SEQUENCE [LARGE SCALE GENOMIC DNA]</scope>
    <source>
        <strain evidence="1 2">Nm15</strain>
    </source>
</reference>
<evidence type="ECO:0000313" key="1">
    <source>
        <dbReference type="EMBL" id="SNX61454.1"/>
    </source>
</evidence>
<dbReference type="RefSeq" id="WP_096294175.1">
    <property type="nucleotide sequence ID" value="NZ_LT907782.1"/>
</dbReference>
<gene>
    <name evidence="1" type="ORF">SAMN06296273_2904</name>
</gene>
<dbReference type="OrthoDB" id="2617460at2"/>
<dbReference type="Proteomes" id="UP000242498">
    <property type="component" value="Chromosome I"/>
</dbReference>
<sequence length="184" mass="20810">MSLLSESLVEEWLNRAGYFTIRGVRYGVNEIDLLAVRHTAQGIEARHIEVQISINPISYISPLTKEQSKTLGKNRTSSWTRPSNILEESISAWLDKKFYSRSKEAAREKAWPGLKWSLEFVHGEVRHQAELEAIRANGINTISFFTILSSLCHDPAFAYKGGAGTDIAEMLSYYVWHKESCGSD</sequence>
<proteinExistence type="predicted"/>
<name>A0A285C1M4_9PROT</name>
<protein>
    <submittedName>
        <fullName evidence="1">Uncharacterized protein</fullName>
    </submittedName>
</protein>
<accession>A0A285C1M4</accession>